<keyword evidence="3" id="KW-1185">Reference proteome</keyword>
<proteinExistence type="predicted"/>
<comment type="caution">
    <text evidence="2">The sequence shown here is derived from an EMBL/GenBank/DDBJ whole genome shotgun (WGS) entry which is preliminary data.</text>
</comment>
<feature type="compositionally biased region" description="Polar residues" evidence="1">
    <location>
        <begin position="25"/>
        <end position="35"/>
    </location>
</feature>
<protein>
    <submittedName>
        <fullName evidence="2">Uncharacterized protein</fullName>
    </submittedName>
</protein>
<accession>A0ABR0SL86</accession>
<evidence type="ECO:0000313" key="2">
    <source>
        <dbReference type="EMBL" id="KAK5992566.1"/>
    </source>
</evidence>
<evidence type="ECO:0000256" key="1">
    <source>
        <dbReference type="SAM" id="MobiDB-lite"/>
    </source>
</evidence>
<feature type="compositionally biased region" description="Basic and acidic residues" evidence="1">
    <location>
        <begin position="611"/>
        <end position="622"/>
    </location>
</feature>
<feature type="compositionally biased region" description="Basic and acidic residues" evidence="1">
    <location>
        <begin position="594"/>
        <end position="604"/>
    </location>
</feature>
<dbReference type="Proteomes" id="UP001338125">
    <property type="component" value="Unassembled WGS sequence"/>
</dbReference>
<evidence type="ECO:0000313" key="3">
    <source>
        <dbReference type="Proteomes" id="UP001338125"/>
    </source>
</evidence>
<feature type="compositionally biased region" description="Polar residues" evidence="1">
    <location>
        <begin position="551"/>
        <end position="568"/>
    </location>
</feature>
<name>A0ABR0SL86_9HYPO</name>
<reference evidence="2 3" key="1">
    <citation type="submission" date="2024-01" db="EMBL/GenBank/DDBJ databases">
        <title>Complete genome of Cladobotryum mycophilum ATHUM6906.</title>
        <authorList>
            <person name="Christinaki A.C."/>
            <person name="Myridakis A.I."/>
            <person name="Kouvelis V.N."/>
        </authorList>
    </citation>
    <scope>NUCLEOTIDE SEQUENCE [LARGE SCALE GENOMIC DNA]</scope>
    <source>
        <strain evidence="2 3">ATHUM6906</strain>
    </source>
</reference>
<gene>
    <name evidence="2" type="ORF">PT974_05979</name>
</gene>
<sequence length="882" mass="98749">MAKTGNSKRGLKRGPVSGGNHKAKTTSGPDPSNQIDWGEFDIGIHEDGTGFLVFRGVNIVATTWGEYTLDTSLYYESQSLPKGNWVEFTVLNRARKGYEHQKFDPSDPRSLARHLSPEKGVFTPKWAIVGWSIFMGGPAVAMVAPSPNQAQVEFEDDTKKCEIGDLMNNTSLSRLFIPHFSMLFPGNMIAVKKHVSGITIKHAFGKDQQTSERIMKERSEIAARLFYGAPIRPMMKKAEEANGVNGKVNTLDDWLTPRIKQEDLHSTDNQYGATISYSPQLLRRGNAKRLTGYQLQLPLVLLNNYPKGLVTEVVNFLAKSPKELISLNVALAACHVWADIYNHPDKQIEWCVSQKGNPTKVPDVSLAKFIIYFPHLLRWTEYQGLAEYPHACRFVECMYGADVSCHARFRIDDHDISERKVQKLLKQVESKVSEIPTTYRVSMLPSMMPGTTMPSLAHVDFIRQPESSEILLTGIGSVSNHGLPSYMKTQSPVAVVAVPATIAVEKTGNNTAQPLNLHHSRTLNILQVDGMMSLLFPQTQYSLVWRDPNHTNDQGQGQKSNLSGNPNCGNEERPRKRPRREKSQKGIENGDNSNPKDPKEKNRALEATSSEAHESLHERSEEPAVSLDQSPWLPSEFLGRISGQALKRAVISRLGELSRDSQYPFLNDVEWGVDDKLLPVILSVPQQNLEHSHRPNTSNLVTKNVIDDVKTLLLRRLYKSHVAVREVHAYLQSYDENGSTGDEWTVERIAKRIQLAKIAVISDWTALIGWKDNAKKCNPQGFKSLKDCMPQAICRLAGVYASPGSSSWTDDLDCANPSLYTSLNALMLTADDFTASNVMEGAVWKFYGIRFIRDLENILDNFVADDFNPYTFLDACLERLAN</sequence>
<dbReference type="EMBL" id="JAVFKD010000012">
    <property type="protein sequence ID" value="KAK5992566.1"/>
    <property type="molecule type" value="Genomic_DNA"/>
</dbReference>
<organism evidence="2 3">
    <name type="scientific">Cladobotryum mycophilum</name>
    <dbReference type="NCBI Taxonomy" id="491253"/>
    <lineage>
        <taxon>Eukaryota</taxon>
        <taxon>Fungi</taxon>
        <taxon>Dikarya</taxon>
        <taxon>Ascomycota</taxon>
        <taxon>Pezizomycotina</taxon>
        <taxon>Sordariomycetes</taxon>
        <taxon>Hypocreomycetidae</taxon>
        <taxon>Hypocreales</taxon>
        <taxon>Hypocreaceae</taxon>
        <taxon>Cladobotryum</taxon>
    </lineage>
</organism>
<feature type="region of interest" description="Disordered" evidence="1">
    <location>
        <begin position="546"/>
        <end position="629"/>
    </location>
</feature>
<feature type="region of interest" description="Disordered" evidence="1">
    <location>
        <begin position="1"/>
        <end position="38"/>
    </location>
</feature>